<evidence type="ECO:0000313" key="2">
    <source>
        <dbReference type="Proteomes" id="UP000198615"/>
    </source>
</evidence>
<name>A0A8G2EY01_9PROT</name>
<sequence length="59" mass="6500">MLLIEKIMAAFASLIAIDLMKLDSEDVARARRAHLGQKPVVNGPVPRGGDRQVVVRYGR</sequence>
<organism evidence="1 2">
    <name type="scientific">Thalassobaculum litoreum DSM 18839</name>
    <dbReference type="NCBI Taxonomy" id="1123362"/>
    <lineage>
        <taxon>Bacteria</taxon>
        <taxon>Pseudomonadati</taxon>
        <taxon>Pseudomonadota</taxon>
        <taxon>Alphaproteobacteria</taxon>
        <taxon>Rhodospirillales</taxon>
        <taxon>Thalassobaculaceae</taxon>
        <taxon>Thalassobaculum</taxon>
    </lineage>
</organism>
<proteinExistence type="predicted"/>
<accession>A0A8G2EY01</accession>
<dbReference type="RefSeq" id="WP_028792813.1">
    <property type="nucleotide sequence ID" value="NZ_FNBW01000005.1"/>
</dbReference>
<keyword evidence="2" id="KW-1185">Reference proteome</keyword>
<reference evidence="1 2" key="1">
    <citation type="submission" date="2016-10" db="EMBL/GenBank/DDBJ databases">
        <authorList>
            <person name="Varghese N."/>
            <person name="Submissions S."/>
        </authorList>
    </citation>
    <scope>NUCLEOTIDE SEQUENCE [LARGE SCALE GENOMIC DNA]</scope>
    <source>
        <strain evidence="1 2">DSM 18839</strain>
    </source>
</reference>
<evidence type="ECO:0000313" key="1">
    <source>
        <dbReference type="EMBL" id="SDF62551.1"/>
    </source>
</evidence>
<dbReference type="EMBL" id="FNBW01000005">
    <property type="protein sequence ID" value="SDF62551.1"/>
    <property type="molecule type" value="Genomic_DNA"/>
</dbReference>
<comment type="caution">
    <text evidence="1">The sequence shown here is derived from an EMBL/GenBank/DDBJ whole genome shotgun (WGS) entry which is preliminary data.</text>
</comment>
<protein>
    <submittedName>
        <fullName evidence="1">Uncharacterized protein</fullName>
    </submittedName>
</protein>
<dbReference type="Proteomes" id="UP000198615">
    <property type="component" value="Unassembled WGS sequence"/>
</dbReference>
<gene>
    <name evidence="1" type="ORF">SAMN05660686_01821</name>
</gene>
<dbReference type="AlphaFoldDB" id="A0A8G2EY01"/>